<keyword evidence="5" id="KW-1185">Reference proteome</keyword>
<evidence type="ECO:0000313" key="6">
    <source>
        <dbReference type="Proteomes" id="UP000041394"/>
    </source>
</evidence>
<dbReference type="EMBL" id="CDMH01000068">
    <property type="protein sequence ID" value="CRF43441.1"/>
    <property type="molecule type" value="Genomic_DNA"/>
</dbReference>
<dbReference type="EMBL" id="CDMN01000021">
    <property type="protein sequence ID" value="CRF43994.1"/>
    <property type="molecule type" value="Genomic_DNA"/>
</dbReference>
<name>A0A0K2XH03_9HELI</name>
<dbReference type="Proteomes" id="UP000045175">
    <property type="component" value="Unassembled WGS sequence"/>
</dbReference>
<dbReference type="EMBL" id="CDML01000006">
    <property type="protein sequence ID" value="CRF40468.1"/>
    <property type="molecule type" value="Genomic_DNA"/>
</dbReference>
<accession>A0A0K2XH03</accession>
<dbReference type="AlphaFoldDB" id="A0A0K2XH03"/>
<reference evidence="3" key="1">
    <citation type="submission" date="2014-12" db="EMBL/GenBank/DDBJ databases">
        <title>Whole genome sequences of four Staphylococcus schleiferi canine isolates.</title>
        <authorList>
            <person name="Misic A.M."/>
            <person name="Cain C."/>
            <person name="Morris D.O."/>
            <person name="Rankin S."/>
            <person name="Beiting D."/>
        </authorList>
    </citation>
    <scope>NUCLEOTIDE SEQUENCE</scope>
    <source>
        <strain evidence="1">ASB11</strain>
        <strain evidence="2">ASB13</strain>
        <strain evidence="4">ASB7</strain>
        <strain evidence="3">ASB9</strain>
    </source>
</reference>
<dbReference type="Proteomes" id="UP000043437">
    <property type="component" value="Unassembled WGS sequence"/>
</dbReference>
<dbReference type="Proteomes" id="UP000041394">
    <property type="component" value="Unassembled WGS sequence"/>
</dbReference>
<reference evidence="6 7" key="3">
    <citation type="submission" date="2014-12" db="EMBL/GenBank/DDBJ databases">
        <authorList>
            <person name="Jaenicke S."/>
        </authorList>
    </citation>
    <scope>NUCLEOTIDE SEQUENCE [LARGE SCALE GENOMIC DNA]</scope>
</reference>
<proteinExistence type="predicted"/>
<evidence type="ECO:0000313" key="2">
    <source>
        <dbReference type="EMBL" id="CRF43441.1"/>
    </source>
</evidence>
<evidence type="ECO:0000313" key="7">
    <source>
        <dbReference type="Proteomes" id="UP000043437"/>
    </source>
</evidence>
<gene>
    <name evidence="1" type="ORF">HAL011_02250</name>
    <name evidence="2" type="ORF">HAL013_16780</name>
    <name evidence="4" type="ORF">HAL07_09820</name>
    <name evidence="3" type="ORF">HAL09_05580</name>
</gene>
<evidence type="ECO:0000313" key="1">
    <source>
        <dbReference type="EMBL" id="CRF40468.1"/>
    </source>
</evidence>
<sequence length="55" mass="6222">MWPTIPFLLAMPCRPRAAHRLKGADLSQWTALCVGVRGYENRLKNNLSPLVKIFA</sequence>
<organism evidence="3 6">
    <name type="scientific">Helicobacter ailurogastricus</name>
    <dbReference type="NCBI Taxonomy" id="1578720"/>
    <lineage>
        <taxon>Bacteria</taxon>
        <taxon>Pseudomonadati</taxon>
        <taxon>Campylobacterota</taxon>
        <taxon>Epsilonproteobacteria</taxon>
        <taxon>Campylobacterales</taxon>
        <taxon>Helicobacteraceae</taxon>
        <taxon>Helicobacter</taxon>
    </lineage>
</organism>
<reference evidence="5" key="2">
    <citation type="submission" date="2014-12" db="EMBL/GenBank/DDBJ databases">
        <authorList>
            <person name="Smet A."/>
        </authorList>
    </citation>
    <scope>NUCLEOTIDE SEQUENCE [LARGE SCALE GENOMIC DNA]</scope>
</reference>
<evidence type="ECO:0000313" key="5">
    <source>
        <dbReference type="Proteomes" id="UP000038622"/>
    </source>
</evidence>
<evidence type="ECO:0000313" key="4">
    <source>
        <dbReference type="EMBL" id="CRF52517.1"/>
    </source>
</evidence>
<dbReference type="Proteomes" id="UP000038622">
    <property type="component" value="Unassembled WGS sequence"/>
</dbReference>
<dbReference type="EMBL" id="CDMG01000006">
    <property type="protein sequence ID" value="CRF52517.1"/>
    <property type="molecule type" value="Genomic_DNA"/>
</dbReference>
<protein>
    <submittedName>
        <fullName evidence="3">Uncharacterized protein</fullName>
    </submittedName>
</protein>
<evidence type="ECO:0000313" key="3">
    <source>
        <dbReference type="EMBL" id="CRF43994.1"/>
    </source>
</evidence>